<feature type="domain" description="CzcB-like C-terminal circularly permuted SH3-like" evidence="1">
    <location>
        <begin position="6"/>
        <end position="65"/>
    </location>
</feature>
<dbReference type="KEGG" id="aper:A0U91_10085"/>
<dbReference type="Pfam" id="PF25975">
    <property type="entry name" value="CzcB_C"/>
    <property type="match status" value="1"/>
</dbReference>
<dbReference type="Gene3D" id="2.40.420.20">
    <property type="match status" value="1"/>
</dbReference>
<evidence type="ECO:0000259" key="1">
    <source>
        <dbReference type="Pfam" id="PF25975"/>
    </source>
</evidence>
<organism evidence="2 3">
    <name type="scientific">Acetobacter persici</name>
    <dbReference type="NCBI Taxonomy" id="1076596"/>
    <lineage>
        <taxon>Bacteria</taxon>
        <taxon>Pseudomonadati</taxon>
        <taxon>Pseudomonadota</taxon>
        <taxon>Alphaproteobacteria</taxon>
        <taxon>Acetobacterales</taxon>
        <taxon>Acetobacteraceae</taxon>
        <taxon>Acetobacter</taxon>
    </lineage>
</organism>
<evidence type="ECO:0000313" key="3">
    <source>
        <dbReference type="Proteomes" id="UP000189055"/>
    </source>
</evidence>
<dbReference type="EMBL" id="CP014687">
    <property type="protein sequence ID" value="AQT05176.1"/>
    <property type="molecule type" value="Genomic_DNA"/>
</dbReference>
<dbReference type="AlphaFoldDB" id="A0A1U9LFD0"/>
<protein>
    <recommendedName>
        <fullName evidence="1">CzcB-like C-terminal circularly permuted SH3-like domain-containing protein</fullName>
    </recommendedName>
</protein>
<sequence>MSGQIVPTDSLQTIADQPCIFVKIGPDKYLAKHVVTGPSLDERVVVTEGLSPGDIVVGKGSFILKSQALLVPASLENKNKK</sequence>
<name>A0A1U9LFD0_9PROT</name>
<dbReference type="STRING" id="1076596.A0U91_10085"/>
<dbReference type="InterPro" id="IPR058649">
    <property type="entry name" value="CzcB_C"/>
</dbReference>
<proteinExistence type="predicted"/>
<accession>A0A1U9LFD0</accession>
<evidence type="ECO:0000313" key="2">
    <source>
        <dbReference type="EMBL" id="AQT05176.1"/>
    </source>
</evidence>
<gene>
    <name evidence="2" type="ORF">A0U91_10085</name>
</gene>
<reference evidence="2 3" key="1">
    <citation type="submission" date="2016-03" db="EMBL/GenBank/DDBJ databases">
        <title>Acetic acid bacteria sequencing.</title>
        <authorList>
            <person name="Brandt J."/>
            <person name="Jakob F."/>
            <person name="Vogel R.F."/>
        </authorList>
    </citation>
    <scope>NUCLEOTIDE SEQUENCE [LARGE SCALE GENOMIC DNA]</scope>
    <source>
        <strain evidence="2 3">TMW2.1084</strain>
    </source>
</reference>
<dbReference type="Proteomes" id="UP000189055">
    <property type="component" value="Chromosome"/>
</dbReference>